<name>A0A556U309_BAGYA</name>
<gene>
    <name evidence="2" type="ORF">Baya_7845</name>
</gene>
<accession>A0A556U309</accession>
<reference evidence="2 3" key="1">
    <citation type="journal article" date="2019" name="Genome Biol. Evol.">
        <title>Whole-Genome Sequencing of the Giant Devil Catfish, Bagarius yarrelli.</title>
        <authorList>
            <person name="Jiang W."/>
            <person name="Lv Y."/>
            <person name="Cheng L."/>
            <person name="Yang K."/>
            <person name="Chao B."/>
            <person name="Wang X."/>
            <person name="Li Y."/>
            <person name="Pan X."/>
            <person name="You X."/>
            <person name="Zhang Y."/>
            <person name="Yang J."/>
            <person name="Li J."/>
            <person name="Zhang X."/>
            <person name="Liu S."/>
            <person name="Sun C."/>
            <person name="Yang J."/>
            <person name="Shi Q."/>
        </authorList>
    </citation>
    <scope>NUCLEOTIDE SEQUENCE [LARGE SCALE GENOMIC DNA]</scope>
    <source>
        <strain evidence="2">JWS20170419001</strain>
        <tissue evidence="2">Muscle</tissue>
    </source>
</reference>
<evidence type="ECO:0000256" key="1">
    <source>
        <dbReference type="SAM" id="MobiDB-lite"/>
    </source>
</evidence>
<comment type="caution">
    <text evidence="2">The sequence shown here is derived from an EMBL/GenBank/DDBJ whole genome shotgun (WGS) entry which is preliminary data.</text>
</comment>
<dbReference type="Proteomes" id="UP000319801">
    <property type="component" value="Unassembled WGS sequence"/>
</dbReference>
<keyword evidence="3" id="KW-1185">Reference proteome</keyword>
<protein>
    <submittedName>
        <fullName evidence="2">Uncharacterized protein</fullName>
    </submittedName>
</protein>
<dbReference type="AlphaFoldDB" id="A0A556U309"/>
<sequence length="187" mass="21233">MCSAEEVTPRPCSAEGVVLCPCSAEIIHNLPRCAARCPLWPRHAPHFPLRPLRAPRFSLWPRPKFQGPILSPIYLHSPLPPPTKAQTPDSRRRGRRGEEYDLASSCHRRRGDYGTQENPRFTNWMGGRIYVRRSALLYQEQYCNSKIVFTAAAIQQQELICDSVCLCSLDIEIGDVELDENVKVTCD</sequence>
<evidence type="ECO:0000313" key="2">
    <source>
        <dbReference type="EMBL" id="TSM20258.1"/>
    </source>
</evidence>
<feature type="region of interest" description="Disordered" evidence="1">
    <location>
        <begin position="75"/>
        <end position="99"/>
    </location>
</feature>
<proteinExistence type="predicted"/>
<evidence type="ECO:0000313" key="3">
    <source>
        <dbReference type="Proteomes" id="UP000319801"/>
    </source>
</evidence>
<dbReference type="EMBL" id="VCAZ01000042">
    <property type="protein sequence ID" value="TSM20258.1"/>
    <property type="molecule type" value="Genomic_DNA"/>
</dbReference>
<organism evidence="2 3">
    <name type="scientific">Bagarius yarrelli</name>
    <name type="common">Goonch</name>
    <name type="synonym">Bagrus yarrelli</name>
    <dbReference type="NCBI Taxonomy" id="175774"/>
    <lineage>
        <taxon>Eukaryota</taxon>
        <taxon>Metazoa</taxon>
        <taxon>Chordata</taxon>
        <taxon>Craniata</taxon>
        <taxon>Vertebrata</taxon>
        <taxon>Euteleostomi</taxon>
        <taxon>Actinopterygii</taxon>
        <taxon>Neopterygii</taxon>
        <taxon>Teleostei</taxon>
        <taxon>Ostariophysi</taxon>
        <taxon>Siluriformes</taxon>
        <taxon>Sisoridae</taxon>
        <taxon>Sisorinae</taxon>
        <taxon>Bagarius</taxon>
    </lineage>
</organism>